<dbReference type="AlphaFoldDB" id="A0A1D9MMB1"/>
<dbReference type="EMBL" id="CP017812">
    <property type="protein sequence ID" value="AOZ73280.1"/>
    <property type="molecule type" value="Genomic_DNA"/>
</dbReference>
<evidence type="ECO:0000256" key="2">
    <source>
        <dbReference type="SAM" id="SignalP"/>
    </source>
</evidence>
<feature type="region of interest" description="Disordered" evidence="1">
    <location>
        <begin position="277"/>
        <end position="315"/>
    </location>
</feature>
<dbReference type="Proteomes" id="UP000176288">
    <property type="component" value="Chromosome"/>
</dbReference>
<dbReference type="STRING" id="1912795.BK816_08300"/>
<keyword evidence="2" id="KW-0732">Signal</keyword>
<feature type="chain" id="PRO_5039233705" description="SCP domain-containing protein" evidence="2">
    <location>
        <begin position="21"/>
        <end position="466"/>
    </location>
</feature>
<accession>A0A1D9MMB1</accession>
<reference evidence="3 4" key="1">
    <citation type="submission" date="2016-10" db="EMBL/GenBank/DDBJ databases">
        <title>Actinomyces aegypiusis sp. nov., isolated from the Aegypius monachus in Qinghai Tibet Plateau China.</title>
        <authorList>
            <person name="Wang Y."/>
        </authorList>
    </citation>
    <scope>NUCLEOTIDE SEQUENCE [LARGE SCALE GENOMIC DNA]</scope>
    <source>
        <strain evidence="3 4">VUL4_3</strain>
    </source>
</reference>
<keyword evidence="4" id="KW-1185">Reference proteome</keyword>
<evidence type="ECO:0008006" key="5">
    <source>
        <dbReference type="Google" id="ProtNLM"/>
    </source>
</evidence>
<gene>
    <name evidence="3" type="ORF">BK816_08300</name>
</gene>
<dbReference type="RefSeq" id="WP_071164743.1">
    <property type="nucleotide sequence ID" value="NZ_CP017812.1"/>
</dbReference>
<sequence length="466" mass="51270">MPKNFTKTVAIAIFTSFALALSACTSTENSGGKSTPAPTASSPESTASKTPEVSAQQKELETKFEQWKKVVAEREQKSTLDNVKEALTNGRPNLDQQDLVEGYNIDLDYLQKTWDVTAPLSKAEFFSRGSGRLALRQVQYFVYGKPLPPLSKEFGRDPKIELISPTEMKVSYEWSRDPDMYEDTNPGVTSTEGTIKLNPNGKVELSGTFLGFKDINKLNEELAKLPAVPLPPSLLLAEATDVSPDFKAKLESAAKRRGEKAAQFKHEQDEIFKAAQSEAEAAKKAQEERDAAEKKLKEEAEKAKEAQNKNNGADGLKLPEILTPVASKIKWKTPLGVKECAGFKLALPQATCRVYAGNFKVNSNDESDSGNVVCSYPKWEQTGAAGIGPRGYNGIILAFTDQQKPAELTGSDWENTCSNYTNTTLGHHEAIQFGHLACYHGKKNLFCWDVRTGHGYKAGDEKLKKF</sequence>
<organism evidence="3 4">
    <name type="scientific">Boudabousia tangfeifanii</name>
    <dbReference type="NCBI Taxonomy" id="1912795"/>
    <lineage>
        <taxon>Bacteria</taxon>
        <taxon>Bacillati</taxon>
        <taxon>Actinomycetota</taxon>
        <taxon>Actinomycetes</taxon>
        <taxon>Actinomycetales</taxon>
        <taxon>Actinomycetaceae</taxon>
        <taxon>Boudabousia</taxon>
    </lineage>
</organism>
<feature type="compositionally biased region" description="Low complexity" evidence="1">
    <location>
        <begin position="33"/>
        <end position="52"/>
    </location>
</feature>
<dbReference type="KEGG" id="avu:BK816_08300"/>
<proteinExistence type="predicted"/>
<evidence type="ECO:0000313" key="3">
    <source>
        <dbReference type="EMBL" id="AOZ73280.1"/>
    </source>
</evidence>
<dbReference type="OrthoDB" id="10000351at2"/>
<feature type="compositionally biased region" description="Basic and acidic residues" evidence="1">
    <location>
        <begin position="280"/>
        <end position="307"/>
    </location>
</feature>
<dbReference type="PROSITE" id="PS51257">
    <property type="entry name" value="PROKAR_LIPOPROTEIN"/>
    <property type="match status" value="1"/>
</dbReference>
<name>A0A1D9MMB1_9ACTO</name>
<evidence type="ECO:0000313" key="4">
    <source>
        <dbReference type="Proteomes" id="UP000176288"/>
    </source>
</evidence>
<feature type="signal peptide" evidence="2">
    <location>
        <begin position="1"/>
        <end position="20"/>
    </location>
</feature>
<evidence type="ECO:0000256" key="1">
    <source>
        <dbReference type="SAM" id="MobiDB-lite"/>
    </source>
</evidence>
<protein>
    <recommendedName>
        <fullName evidence="5">SCP domain-containing protein</fullName>
    </recommendedName>
</protein>
<feature type="region of interest" description="Disordered" evidence="1">
    <location>
        <begin position="27"/>
        <end position="60"/>
    </location>
</feature>